<feature type="transmembrane region" description="Helical" evidence="1">
    <location>
        <begin position="92"/>
        <end position="111"/>
    </location>
</feature>
<evidence type="ECO:0000313" key="4">
    <source>
        <dbReference type="Proteomes" id="UP000321533"/>
    </source>
</evidence>
<dbReference type="InterPro" id="IPR012429">
    <property type="entry name" value="HGSNAT_cat"/>
</dbReference>
<feature type="transmembrane region" description="Helical" evidence="1">
    <location>
        <begin position="357"/>
        <end position="377"/>
    </location>
</feature>
<feature type="transmembrane region" description="Helical" evidence="1">
    <location>
        <begin position="278"/>
        <end position="295"/>
    </location>
</feature>
<evidence type="ECO:0000256" key="1">
    <source>
        <dbReference type="SAM" id="Phobius"/>
    </source>
</evidence>
<accession>A0A5B8VDL6</accession>
<keyword evidence="4" id="KW-1185">Reference proteome</keyword>
<evidence type="ECO:0000259" key="2">
    <source>
        <dbReference type="Pfam" id="PF07786"/>
    </source>
</evidence>
<gene>
    <name evidence="3" type="ORF">FRZ67_20490</name>
</gene>
<dbReference type="AlphaFoldDB" id="A0A5B8VDL6"/>
<keyword evidence="1" id="KW-0472">Membrane</keyword>
<evidence type="ECO:0000313" key="3">
    <source>
        <dbReference type="EMBL" id="QEC69564.1"/>
    </source>
</evidence>
<dbReference type="EMBL" id="CP042435">
    <property type="protein sequence ID" value="QEC69564.1"/>
    <property type="molecule type" value="Genomic_DNA"/>
</dbReference>
<organism evidence="3 4">
    <name type="scientific">Panacibacter ginsenosidivorans</name>
    <dbReference type="NCBI Taxonomy" id="1813871"/>
    <lineage>
        <taxon>Bacteria</taxon>
        <taxon>Pseudomonadati</taxon>
        <taxon>Bacteroidota</taxon>
        <taxon>Chitinophagia</taxon>
        <taxon>Chitinophagales</taxon>
        <taxon>Chitinophagaceae</taxon>
        <taxon>Panacibacter</taxon>
    </lineage>
</organism>
<dbReference type="OrthoDB" id="508112at2"/>
<reference evidence="3 4" key="1">
    <citation type="journal article" date="2016" name="Int. J. Syst. Evol. Microbiol.">
        <title>Panacibacter ginsenosidivorans gen. nov., sp. nov., with ginsenoside converting activity isolated from soil of a ginseng field.</title>
        <authorList>
            <person name="Siddiqi M.Z."/>
            <person name="Muhammad Shafi S."/>
            <person name="Choi K.D."/>
            <person name="Im W.T."/>
        </authorList>
    </citation>
    <scope>NUCLEOTIDE SEQUENCE [LARGE SCALE GENOMIC DNA]</scope>
    <source>
        <strain evidence="3 4">Gsoil1550</strain>
    </source>
</reference>
<feature type="transmembrane region" description="Helical" evidence="1">
    <location>
        <begin position="315"/>
        <end position="337"/>
    </location>
</feature>
<proteinExistence type="predicted"/>
<dbReference type="Proteomes" id="UP000321533">
    <property type="component" value="Chromosome"/>
</dbReference>
<feature type="transmembrane region" description="Helical" evidence="1">
    <location>
        <begin position="59"/>
        <end position="80"/>
    </location>
</feature>
<feature type="transmembrane region" description="Helical" evidence="1">
    <location>
        <begin position="193"/>
        <end position="216"/>
    </location>
</feature>
<name>A0A5B8VDL6_9BACT</name>
<feature type="transmembrane region" description="Helical" evidence="1">
    <location>
        <begin position="228"/>
        <end position="247"/>
    </location>
</feature>
<dbReference type="Pfam" id="PF07786">
    <property type="entry name" value="HGSNAT_cat"/>
    <property type="match status" value="1"/>
</dbReference>
<dbReference type="PANTHER" id="PTHR40407">
    <property type="entry name" value="MEMBRANE PROTEIN-LIKE PROTEIN"/>
    <property type="match status" value="1"/>
</dbReference>
<protein>
    <submittedName>
        <fullName evidence="3">DUF1624 domain-containing protein</fullName>
    </submittedName>
</protein>
<dbReference type="KEGG" id="pgin:FRZ67_20490"/>
<keyword evidence="1" id="KW-1133">Transmembrane helix</keyword>
<feature type="domain" description="Heparan-alpha-glucosaminide N-acetyltransferase catalytic" evidence="2">
    <location>
        <begin position="11"/>
        <end position="238"/>
    </location>
</feature>
<feature type="transmembrane region" description="Helical" evidence="1">
    <location>
        <begin position="145"/>
        <end position="163"/>
    </location>
</feature>
<dbReference type="PANTHER" id="PTHR40407:SF1">
    <property type="entry name" value="HEPARAN-ALPHA-GLUCOSAMINIDE N-ACETYLTRANSFERASE CATALYTIC DOMAIN-CONTAINING PROTEIN"/>
    <property type="match status" value="1"/>
</dbReference>
<feature type="transmembrane region" description="Helical" evidence="1">
    <location>
        <begin position="117"/>
        <end position="138"/>
    </location>
</feature>
<dbReference type="RefSeq" id="WP_147192440.1">
    <property type="nucleotide sequence ID" value="NZ_CP042435.1"/>
</dbReference>
<sequence>MTVSPTPTKQRVHSIDILRGLVMLIMALDHVRDFFHIHGMDDTPTNLATTTPFLFFTRWITHFCAPTFVFLSGVSAFIAGQRKTKKELSSFLIRRGLWLILAEITIITLALTYDPLYHKIILQVIWAIGFSMIILGLLTRTSMTVIVITGLLLVIGHNIFDYIRTDGSDIGSLLTKAFIASGFNAIPLGDNHVILMFYTALPWAGVMLLGYAFGTIYRSYYEARRRKVLILFSGLTITILFILLRFINMYGDPAQWSVQKDATYTLLSFLNTTKYPPSLMYLCMTIGPALIILALTETAQNRIAKILMIYGRVPFFYYMLHFFIIHTLLVILFYVSGYGTKDIADPNIPFNFRPLHFGYDLGTVYLIWFCVIASLYFPCKWFNKYKTTHSQWWLSYV</sequence>
<keyword evidence="1" id="KW-0812">Transmembrane</keyword>